<feature type="chain" id="PRO_5042099954" evidence="1">
    <location>
        <begin position="20"/>
        <end position="204"/>
    </location>
</feature>
<reference evidence="3 4" key="1">
    <citation type="submission" date="2020-01" db="EMBL/GenBank/DDBJ databases">
        <title>Genomes assembled from Gulf of Kutch pelagic sediment metagenomes.</title>
        <authorList>
            <person name="Chandrashekar M."/>
            <person name="Mahajan M.S."/>
            <person name="Dave K.J."/>
            <person name="Vatsa P."/>
            <person name="Nathani N.M."/>
        </authorList>
    </citation>
    <scope>NUCLEOTIDE SEQUENCE [LARGE SCALE GENOMIC DNA]</scope>
    <source>
        <strain evidence="3">KS3-K002</strain>
    </source>
</reference>
<evidence type="ECO:0000313" key="3">
    <source>
        <dbReference type="EMBL" id="NIR75959.1"/>
    </source>
</evidence>
<protein>
    <submittedName>
        <fullName evidence="3">DinB family protein</fullName>
    </submittedName>
</protein>
<feature type="signal peptide" evidence="1">
    <location>
        <begin position="1"/>
        <end position="19"/>
    </location>
</feature>
<dbReference type="SUPFAM" id="SSF109854">
    <property type="entry name" value="DinB/YfiT-like putative metalloenzymes"/>
    <property type="match status" value="1"/>
</dbReference>
<sequence>MRSASIAVALLFIPAITSAQTLSDAERQALLASLEKTDAQLVQVVESLTPEAWAFKPAEDRWSVAEVAEHILLAEQLFKQVIKGPLIESRPPDDMSTAGSRSDEIRNLMLDRSQKLQAPDPLRPTGRWPTRAEFLAAWQPERAATLEWVETTDADLHGHAYELPPLGVMNGQEWMTFMASHCERHMMQIEEVMAHPDFPRTTGR</sequence>
<dbReference type="AlphaFoldDB" id="A0AAE5CDK2"/>
<evidence type="ECO:0000313" key="4">
    <source>
        <dbReference type="Proteomes" id="UP000702544"/>
    </source>
</evidence>
<dbReference type="EMBL" id="JAACAK010000108">
    <property type="protein sequence ID" value="NIR75959.1"/>
    <property type="molecule type" value="Genomic_DNA"/>
</dbReference>
<keyword evidence="1" id="KW-0732">Signal</keyword>
<accession>A0AAE5CDK2</accession>
<dbReference type="Gene3D" id="1.20.120.450">
    <property type="entry name" value="dinb family like domain"/>
    <property type="match status" value="1"/>
</dbReference>
<organism evidence="3 4">
    <name type="scientific">Candidatus Kutchimonas denitrificans</name>
    <dbReference type="NCBI Taxonomy" id="3056748"/>
    <lineage>
        <taxon>Bacteria</taxon>
        <taxon>Pseudomonadati</taxon>
        <taxon>Gemmatimonadota</taxon>
        <taxon>Gemmatimonadia</taxon>
        <taxon>Candidatus Palauibacterales</taxon>
        <taxon>Candidatus Palauibacteraceae</taxon>
        <taxon>Candidatus Kutchimonas</taxon>
    </lineage>
</organism>
<feature type="domain" description="DinB-like" evidence="2">
    <location>
        <begin position="34"/>
        <end position="189"/>
    </location>
</feature>
<name>A0AAE5CDK2_9BACT</name>
<dbReference type="InterPro" id="IPR024775">
    <property type="entry name" value="DinB-like"/>
</dbReference>
<dbReference type="Proteomes" id="UP000702544">
    <property type="component" value="Unassembled WGS sequence"/>
</dbReference>
<comment type="caution">
    <text evidence="3">The sequence shown here is derived from an EMBL/GenBank/DDBJ whole genome shotgun (WGS) entry which is preliminary data.</text>
</comment>
<dbReference type="Pfam" id="PF12867">
    <property type="entry name" value="DinB_2"/>
    <property type="match status" value="1"/>
</dbReference>
<proteinExistence type="predicted"/>
<dbReference type="InterPro" id="IPR034660">
    <property type="entry name" value="DinB/YfiT-like"/>
</dbReference>
<evidence type="ECO:0000259" key="2">
    <source>
        <dbReference type="Pfam" id="PF12867"/>
    </source>
</evidence>
<gene>
    <name evidence="3" type="ORF">GWO12_12755</name>
</gene>
<evidence type="ECO:0000256" key="1">
    <source>
        <dbReference type="SAM" id="SignalP"/>
    </source>
</evidence>